<gene>
    <name evidence="2" type="ORF">T265_08569</name>
</gene>
<proteinExistence type="predicted"/>
<dbReference type="RefSeq" id="XP_009172678.1">
    <property type="nucleotide sequence ID" value="XM_009174414.1"/>
</dbReference>
<reference evidence="2 3" key="1">
    <citation type="submission" date="2013-11" db="EMBL/GenBank/DDBJ databases">
        <title>Opisthorchis viverrini - life in the bile duct.</title>
        <authorList>
            <person name="Young N.D."/>
            <person name="Nagarajan N."/>
            <person name="Lin S.J."/>
            <person name="Korhonen P.K."/>
            <person name="Jex A.R."/>
            <person name="Hall R.S."/>
            <person name="Safavi-Hemami H."/>
            <person name="Kaewkong W."/>
            <person name="Bertrand D."/>
            <person name="Gao S."/>
            <person name="Seet Q."/>
            <person name="Wongkham S."/>
            <person name="Teh B.T."/>
            <person name="Wongkham C."/>
            <person name="Intapan P.M."/>
            <person name="Maleewong W."/>
            <person name="Yang X."/>
            <person name="Hu M."/>
            <person name="Wang Z."/>
            <person name="Hofmann A."/>
            <person name="Sternberg P.W."/>
            <person name="Tan P."/>
            <person name="Wang J."/>
            <person name="Gasser R.B."/>
        </authorList>
    </citation>
    <scope>NUCLEOTIDE SEQUENCE [LARGE SCALE GENOMIC DNA]</scope>
</reference>
<name>A0A074ZD46_OPIVI</name>
<evidence type="ECO:0000313" key="3">
    <source>
        <dbReference type="Proteomes" id="UP000054324"/>
    </source>
</evidence>
<dbReference type="GeneID" id="20322748"/>
<dbReference type="CTD" id="20322748"/>
<dbReference type="KEGG" id="ovi:T265_08569"/>
<feature type="compositionally biased region" description="Polar residues" evidence="1">
    <location>
        <begin position="1"/>
        <end position="13"/>
    </location>
</feature>
<evidence type="ECO:0000256" key="1">
    <source>
        <dbReference type="SAM" id="MobiDB-lite"/>
    </source>
</evidence>
<evidence type="ECO:0000313" key="2">
    <source>
        <dbReference type="EMBL" id="KER23577.1"/>
    </source>
</evidence>
<protein>
    <submittedName>
        <fullName evidence="2">Uncharacterized protein</fullName>
    </submittedName>
</protein>
<sequence length="92" mass="10177">MQASEDSMVSNRQVVIPDLSDRSGPRWNQETWNGKCGAAIAKTGRPLETARDSGFALHWLVSLANGFEQYHVTGWTGGWLLHKAALLRSQNP</sequence>
<dbReference type="EMBL" id="KL596844">
    <property type="protein sequence ID" value="KER23577.1"/>
    <property type="molecule type" value="Genomic_DNA"/>
</dbReference>
<dbReference type="AlphaFoldDB" id="A0A074ZD46"/>
<feature type="region of interest" description="Disordered" evidence="1">
    <location>
        <begin position="1"/>
        <end position="30"/>
    </location>
</feature>
<accession>A0A074ZD46</accession>
<organism evidence="2 3">
    <name type="scientific">Opisthorchis viverrini</name>
    <name type="common">Southeast Asian liver fluke</name>
    <dbReference type="NCBI Taxonomy" id="6198"/>
    <lineage>
        <taxon>Eukaryota</taxon>
        <taxon>Metazoa</taxon>
        <taxon>Spiralia</taxon>
        <taxon>Lophotrochozoa</taxon>
        <taxon>Platyhelminthes</taxon>
        <taxon>Trematoda</taxon>
        <taxon>Digenea</taxon>
        <taxon>Opisthorchiida</taxon>
        <taxon>Opisthorchiata</taxon>
        <taxon>Opisthorchiidae</taxon>
        <taxon>Opisthorchis</taxon>
    </lineage>
</organism>
<keyword evidence="3" id="KW-1185">Reference proteome</keyword>
<dbReference type="Proteomes" id="UP000054324">
    <property type="component" value="Unassembled WGS sequence"/>
</dbReference>